<proteinExistence type="inferred from homology"/>
<keyword evidence="5 10" id="KW-0479">Metal-binding</keyword>
<accession>A0A8T2WL27</accession>
<feature type="binding site" description="axial binding residue" evidence="10">
    <location>
        <position position="426"/>
    </location>
    <ligand>
        <name>heme</name>
        <dbReference type="ChEBI" id="CHEBI:30413"/>
    </ligand>
    <ligandPart>
        <name>Fe</name>
        <dbReference type="ChEBI" id="CHEBI:18248"/>
    </ligandPart>
</feature>
<comment type="subcellular location">
    <subcellularLocation>
        <location evidence="2">Membrane</location>
        <topology evidence="2">Single-pass membrane protein</topology>
    </subcellularLocation>
</comment>
<keyword evidence="9 11" id="KW-0472">Membrane</keyword>
<keyword evidence="13" id="KW-1185">Reference proteome</keyword>
<dbReference type="GO" id="GO:0020037">
    <property type="term" value="F:heme binding"/>
    <property type="evidence" value="ECO:0007669"/>
    <property type="project" value="InterPro"/>
</dbReference>
<evidence type="ECO:0000256" key="9">
    <source>
        <dbReference type="ARBA" id="ARBA00023136"/>
    </source>
</evidence>
<feature type="transmembrane region" description="Helical" evidence="11">
    <location>
        <begin position="6"/>
        <end position="23"/>
    </location>
</feature>
<dbReference type="PANTHER" id="PTHR24286">
    <property type="entry name" value="CYTOCHROME P450 26"/>
    <property type="match status" value="1"/>
</dbReference>
<dbReference type="GO" id="GO:0016020">
    <property type="term" value="C:membrane"/>
    <property type="evidence" value="ECO:0007669"/>
    <property type="project" value="UniProtKB-SubCell"/>
</dbReference>
<dbReference type="InterPro" id="IPR001128">
    <property type="entry name" value="Cyt_P450"/>
</dbReference>
<name>A0A8T2WL27_POPDE</name>
<evidence type="ECO:0000256" key="6">
    <source>
        <dbReference type="ARBA" id="ARBA00023002"/>
    </source>
</evidence>
<comment type="caution">
    <text evidence="12">The sequence shown here is derived from an EMBL/GenBank/DDBJ whole genome shotgun (WGS) entry which is preliminary data.</text>
</comment>
<dbReference type="InterPro" id="IPR036396">
    <property type="entry name" value="Cyt_P450_sf"/>
</dbReference>
<keyword evidence="4 10" id="KW-0349">Heme</keyword>
<evidence type="ECO:0000256" key="4">
    <source>
        <dbReference type="ARBA" id="ARBA00022617"/>
    </source>
</evidence>
<keyword evidence="7 10" id="KW-0408">Iron</keyword>
<evidence type="ECO:0008006" key="14">
    <source>
        <dbReference type="Google" id="ProtNLM"/>
    </source>
</evidence>
<evidence type="ECO:0000256" key="8">
    <source>
        <dbReference type="ARBA" id="ARBA00023033"/>
    </source>
</evidence>
<dbReference type="PANTHER" id="PTHR24286:SF349">
    <property type="entry name" value="CYTOCHROME P450 716A1-RELATED"/>
    <property type="match status" value="1"/>
</dbReference>
<comment type="similarity">
    <text evidence="3">Belongs to the cytochrome P450 family.</text>
</comment>
<sequence>MEIFYPNLFFAVFFITFFISIIVHKHRSKFKHPSLPLGSSGLPFLGETLELLWTGYKGHPEKFFLDRMDKYESEVFKTNLFCQPAAVFCGAAGNKFLFSKENKVLKAWYPDFMCKIFPSSVQRSLIEQVDRLRTLLPEFLGPAALKRYVGIFDTVAGRHFASEWENKEVVVVFPLAKSFTFGLACRMFLSIEDPDHIAKLASLFNLVVSGIFSIPINLPGTPLNRAIKASNSIRTELFAIIKQRKKDLAEGKASPKQDILSHMLLACDEKGAFMSELSIADTILALLASAHESTSAACAFIVKYLAELPHIYEGVYKEQMEISETKAPGDELLNWNDIQKMGYSRNVIREVLRLCPTFPNVREAIHEFYFNGFLIPKGWKVYWNANSTHRNPEYFPEPERFDPSRFEGTGPAPYTFVPFGGGPMMCPGQGFARLEMLIFMHNLVKRFKFDKFVAEEKIMFSPMPIPEKGVPIRLFPHRP</sequence>
<evidence type="ECO:0000256" key="3">
    <source>
        <dbReference type="ARBA" id="ARBA00010617"/>
    </source>
</evidence>
<evidence type="ECO:0000256" key="11">
    <source>
        <dbReference type="SAM" id="Phobius"/>
    </source>
</evidence>
<reference evidence="12" key="1">
    <citation type="journal article" date="2021" name="J. Hered.">
        <title>Genome Assembly of Salicaceae Populus deltoides (Eastern Cottonwood) I-69 Based on Nanopore Sequencing and Hi-C Technologies.</title>
        <authorList>
            <person name="Bai S."/>
            <person name="Wu H."/>
            <person name="Zhang J."/>
            <person name="Pan Z."/>
            <person name="Zhao W."/>
            <person name="Li Z."/>
            <person name="Tong C."/>
        </authorList>
    </citation>
    <scope>NUCLEOTIDE SEQUENCE</scope>
    <source>
        <tissue evidence="12">Leaf</tissue>
    </source>
</reference>
<gene>
    <name evidence="12" type="ORF">H0E87_029142</name>
</gene>
<dbReference type="EMBL" id="JACEGQ020000018">
    <property type="protein sequence ID" value="KAH8481556.1"/>
    <property type="molecule type" value="Genomic_DNA"/>
</dbReference>
<comment type="cofactor">
    <cofactor evidence="1 10">
        <name>heme</name>
        <dbReference type="ChEBI" id="CHEBI:30413"/>
    </cofactor>
</comment>
<keyword evidence="11" id="KW-1133">Transmembrane helix</keyword>
<dbReference type="Pfam" id="PF00067">
    <property type="entry name" value="p450"/>
    <property type="match status" value="1"/>
</dbReference>
<evidence type="ECO:0000256" key="10">
    <source>
        <dbReference type="PIRSR" id="PIRSR602401-1"/>
    </source>
</evidence>
<dbReference type="SUPFAM" id="SSF48264">
    <property type="entry name" value="Cytochrome P450"/>
    <property type="match status" value="1"/>
</dbReference>
<protein>
    <recommendedName>
        <fullName evidence="14">Cytochrome P450</fullName>
    </recommendedName>
</protein>
<keyword evidence="11" id="KW-0812">Transmembrane</keyword>
<dbReference type="Gene3D" id="1.10.630.10">
    <property type="entry name" value="Cytochrome P450"/>
    <property type="match status" value="1"/>
</dbReference>
<evidence type="ECO:0000256" key="1">
    <source>
        <dbReference type="ARBA" id="ARBA00001971"/>
    </source>
</evidence>
<evidence type="ECO:0000256" key="5">
    <source>
        <dbReference type="ARBA" id="ARBA00022723"/>
    </source>
</evidence>
<evidence type="ECO:0000313" key="13">
    <source>
        <dbReference type="Proteomes" id="UP000807159"/>
    </source>
</evidence>
<dbReference type="GO" id="GO:0004497">
    <property type="term" value="F:monooxygenase activity"/>
    <property type="evidence" value="ECO:0007669"/>
    <property type="project" value="UniProtKB-KW"/>
</dbReference>
<dbReference type="PRINTS" id="PR00385">
    <property type="entry name" value="P450"/>
</dbReference>
<dbReference type="AlphaFoldDB" id="A0A8T2WL27"/>
<dbReference type="Proteomes" id="UP000807159">
    <property type="component" value="Chromosome 18"/>
</dbReference>
<dbReference type="GO" id="GO:0016705">
    <property type="term" value="F:oxidoreductase activity, acting on paired donors, with incorporation or reduction of molecular oxygen"/>
    <property type="evidence" value="ECO:0007669"/>
    <property type="project" value="InterPro"/>
</dbReference>
<evidence type="ECO:0000256" key="2">
    <source>
        <dbReference type="ARBA" id="ARBA00004167"/>
    </source>
</evidence>
<evidence type="ECO:0000313" key="12">
    <source>
        <dbReference type="EMBL" id="KAH8481556.1"/>
    </source>
</evidence>
<keyword evidence="6" id="KW-0560">Oxidoreductase</keyword>
<organism evidence="12 13">
    <name type="scientific">Populus deltoides</name>
    <name type="common">Eastern poplar</name>
    <name type="synonym">Eastern cottonwood</name>
    <dbReference type="NCBI Taxonomy" id="3696"/>
    <lineage>
        <taxon>Eukaryota</taxon>
        <taxon>Viridiplantae</taxon>
        <taxon>Streptophyta</taxon>
        <taxon>Embryophyta</taxon>
        <taxon>Tracheophyta</taxon>
        <taxon>Spermatophyta</taxon>
        <taxon>Magnoliopsida</taxon>
        <taxon>eudicotyledons</taxon>
        <taxon>Gunneridae</taxon>
        <taxon>Pentapetalae</taxon>
        <taxon>rosids</taxon>
        <taxon>fabids</taxon>
        <taxon>Malpighiales</taxon>
        <taxon>Salicaceae</taxon>
        <taxon>Saliceae</taxon>
        <taxon>Populus</taxon>
    </lineage>
</organism>
<dbReference type="CDD" id="cd11043">
    <property type="entry name" value="CYP90-like"/>
    <property type="match status" value="1"/>
</dbReference>
<dbReference type="InterPro" id="IPR002401">
    <property type="entry name" value="Cyt_P450_E_grp-I"/>
</dbReference>
<dbReference type="PRINTS" id="PR00463">
    <property type="entry name" value="EP450I"/>
</dbReference>
<dbReference type="GO" id="GO:0016125">
    <property type="term" value="P:sterol metabolic process"/>
    <property type="evidence" value="ECO:0007669"/>
    <property type="project" value="TreeGrafter"/>
</dbReference>
<keyword evidence="8" id="KW-0503">Monooxygenase</keyword>
<dbReference type="FunFam" id="1.10.630.10:FF:000022">
    <property type="entry name" value="Taxadiene 5-alpha hydroxylase"/>
    <property type="match status" value="1"/>
</dbReference>
<dbReference type="GO" id="GO:0005506">
    <property type="term" value="F:iron ion binding"/>
    <property type="evidence" value="ECO:0007669"/>
    <property type="project" value="InterPro"/>
</dbReference>
<evidence type="ECO:0000256" key="7">
    <source>
        <dbReference type="ARBA" id="ARBA00023004"/>
    </source>
</evidence>